<feature type="signal peptide" evidence="2">
    <location>
        <begin position="1"/>
        <end position="22"/>
    </location>
</feature>
<organism evidence="3 4">
    <name type="scientific">Lasiosphaeria ovina</name>
    <dbReference type="NCBI Taxonomy" id="92902"/>
    <lineage>
        <taxon>Eukaryota</taxon>
        <taxon>Fungi</taxon>
        <taxon>Dikarya</taxon>
        <taxon>Ascomycota</taxon>
        <taxon>Pezizomycotina</taxon>
        <taxon>Sordariomycetes</taxon>
        <taxon>Sordariomycetidae</taxon>
        <taxon>Sordariales</taxon>
        <taxon>Lasiosphaeriaceae</taxon>
        <taxon>Lasiosphaeria</taxon>
    </lineage>
</organism>
<feature type="chain" id="PRO_5042134640" description="Collagen-like protein Mcl1" evidence="2">
    <location>
        <begin position="23"/>
        <end position="267"/>
    </location>
</feature>
<sequence>MRSSCPGLPVLLISIFASHTLGFPNPNGAASSLSILFRSDYEDEVCDPMTLRGSDTVPPCLEIRAIETICTPNGTSPLALKAHQECMCEGSFFDEWPFCLQCLYLHGLRTQREVAFYESVLSAASTTLCHVPTPAEVFASVFSSAKAAAPSPTTGDTVSSDQAVGQTAVSLYFTAPSGHSQGPGRITGEAAAATATRLFTAPPHTPTTAAASQQSGAAATTARSSATGAISSATTGASVATSRGARARAGRKSLLFVAAAAVACAAL</sequence>
<gene>
    <name evidence="3" type="ORF">B0T24DRAFT_593628</name>
</gene>
<comment type="caution">
    <text evidence="3">The sequence shown here is derived from an EMBL/GenBank/DDBJ whole genome shotgun (WGS) entry which is preliminary data.</text>
</comment>
<feature type="compositionally biased region" description="Low complexity" evidence="1">
    <location>
        <begin position="207"/>
        <end position="242"/>
    </location>
</feature>
<feature type="region of interest" description="Disordered" evidence="1">
    <location>
        <begin position="202"/>
        <end position="242"/>
    </location>
</feature>
<evidence type="ECO:0000256" key="2">
    <source>
        <dbReference type="SAM" id="SignalP"/>
    </source>
</evidence>
<dbReference type="EMBL" id="JAULSN010000004">
    <property type="protein sequence ID" value="KAK3373430.1"/>
    <property type="molecule type" value="Genomic_DNA"/>
</dbReference>
<evidence type="ECO:0000313" key="3">
    <source>
        <dbReference type="EMBL" id="KAK3373430.1"/>
    </source>
</evidence>
<reference evidence="3" key="2">
    <citation type="submission" date="2023-06" db="EMBL/GenBank/DDBJ databases">
        <authorList>
            <consortium name="Lawrence Berkeley National Laboratory"/>
            <person name="Haridas S."/>
            <person name="Hensen N."/>
            <person name="Bonometti L."/>
            <person name="Westerberg I."/>
            <person name="Brannstrom I.O."/>
            <person name="Guillou S."/>
            <person name="Cros-Aarteil S."/>
            <person name="Calhoun S."/>
            <person name="Kuo A."/>
            <person name="Mondo S."/>
            <person name="Pangilinan J."/>
            <person name="Riley R."/>
            <person name="Labutti K."/>
            <person name="Andreopoulos B."/>
            <person name="Lipzen A."/>
            <person name="Chen C."/>
            <person name="Yanf M."/>
            <person name="Daum C."/>
            <person name="Ng V."/>
            <person name="Clum A."/>
            <person name="Steindorff A."/>
            <person name="Ohm R."/>
            <person name="Martin F."/>
            <person name="Silar P."/>
            <person name="Natvig D."/>
            <person name="Lalanne C."/>
            <person name="Gautier V."/>
            <person name="Ament-Velasquez S.L."/>
            <person name="Kruys A."/>
            <person name="Hutchinson M.I."/>
            <person name="Powell A.J."/>
            <person name="Barry K."/>
            <person name="Miller A.N."/>
            <person name="Grigoriev I.V."/>
            <person name="Debuchy R."/>
            <person name="Gladieux P."/>
            <person name="Thoren M.H."/>
            <person name="Johannesson H."/>
        </authorList>
    </citation>
    <scope>NUCLEOTIDE SEQUENCE</scope>
    <source>
        <strain evidence="3">CBS 958.72</strain>
    </source>
</reference>
<name>A0AAE0KCD0_9PEZI</name>
<evidence type="ECO:0000313" key="4">
    <source>
        <dbReference type="Proteomes" id="UP001287356"/>
    </source>
</evidence>
<evidence type="ECO:0000256" key="1">
    <source>
        <dbReference type="SAM" id="MobiDB-lite"/>
    </source>
</evidence>
<dbReference type="Proteomes" id="UP001287356">
    <property type="component" value="Unassembled WGS sequence"/>
</dbReference>
<dbReference type="AlphaFoldDB" id="A0AAE0KCD0"/>
<keyword evidence="2" id="KW-0732">Signal</keyword>
<protein>
    <recommendedName>
        <fullName evidence="5">Collagen-like protein Mcl1</fullName>
    </recommendedName>
</protein>
<reference evidence="3" key="1">
    <citation type="journal article" date="2023" name="Mol. Phylogenet. Evol.">
        <title>Genome-scale phylogeny and comparative genomics of the fungal order Sordariales.</title>
        <authorList>
            <person name="Hensen N."/>
            <person name="Bonometti L."/>
            <person name="Westerberg I."/>
            <person name="Brannstrom I.O."/>
            <person name="Guillou S."/>
            <person name="Cros-Aarteil S."/>
            <person name="Calhoun S."/>
            <person name="Haridas S."/>
            <person name="Kuo A."/>
            <person name="Mondo S."/>
            <person name="Pangilinan J."/>
            <person name="Riley R."/>
            <person name="LaButti K."/>
            <person name="Andreopoulos B."/>
            <person name="Lipzen A."/>
            <person name="Chen C."/>
            <person name="Yan M."/>
            <person name="Daum C."/>
            <person name="Ng V."/>
            <person name="Clum A."/>
            <person name="Steindorff A."/>
            <person name="Ohm R.A."/>
            <person name="Martin F."/>
            <person name="Silar P."/>
            <person name="Natvig D.O."/>
            <person name="Lalanne C."/>
            <person name="Gautier V."/>
            <person name="Ament-Velasquez S.L."/>
            <person name="Kruys A."/>
            <person name="Hutchinson M.I."/>
            <person name="Powell A.J."/>
            <person name="Barry K."/>
            <person name="Miller A.N."/>
            <person name="Grigoriev I.V."/>
            <person name="Debuchy R."/>
            <person name="Gladieux P."/>
            <person name="Hiltunen Thoren M."/>
            <person name="Johannesson H."/>
        </authorList>
    </citation>
    <scope>NUCLEOTIDE SEQUENCE</scope>
    <source>
        <strain evidence="3">CBS 958.72</strain>
    </source>
</reference>
<evidence type="ECO:0008006" key="5">
    <source>
        <dbReference type="Google" id="ProtNLM"/>
    </source>
</evidence>
<keyword evidence="4" id="KW-1185">Reference proteome</keyword>
<proteinExistence type="predicted"/>
<accession>A0AAE0KCD0</accession>